<keyword evidence="3" id="KW-1185">Reference proteome</keyword>
<organism evidence="2 3">
    <name type="scientific">Setaria italica</name>
    <name type="common">Foxtail millet</name>
    <name type="synonym">Panicum italicum</name>
    <dbReference type="NCBI Taxonomy" id="4555"/>
    <lineage>
        <taxon>Eukaryota</taxon>
        <taxon>Viridiplantae</taxon>
        <taxon>Streptophyta</taxon>
        <taxon>Embryophyta</taxon>
        <taxon>Tracheophyta</taxon>
        <taxon>Spermatophyta</taxon>
        <taxon>Magnoliopsida</taxon>
        <taxon>Liliopsida</taxon>
        <taxon>Poales</taxon>
        <taxon>Poaceae</taxon>
        <taxon>PACMAD clade</taxon>
        <taxon>Panicoideae</taxon>
        <taxon>Panicodae</taxon>
        <taxon>Paniceae</taxon>
        <taxon>Cenchrinae</taxon>
        <taxon>Setaria</taxon>
    </lineage>
</organism>
<reference evidence="2" key="2">
    <citation type="submission" date="2018-08" db="UniProtKB">
        <authorList>
            <consortium name="EnsemblPlants"/>
        </authorList>
    </citation>
    <scope>IDENTIFICATION</scope>
    <source>
        <strain evidence="2">Yugu1</strain>
    </source>
</reference>
<evidence type="ECO:0000256" key="1">
    <source>
        <dbReference type="SAM" id="MobiDB-lite"/>
    </source>
</evidence>
<feature type="region of interest" description="Disordered" evidence="1">
    <location>
        <begin position="46"/>
        <end position="96"/>
    </location>
</feature>
<dbReference type="InParanoid" id="K3YBR3"/>
<evidence type="ECO:0000313" key="2">
    <source>
        <dbReference type="EnsemblPlants" id="KQK97213"/>
    </source>
</evidence>
<dbReference type="Proteomes" id="UP000004995">
    <property type="component" value="Unassembled WGS sequence"/>
</dbReference>
<dbReference type="EnsemblPlants" id="KQK97213">
    <property type="protein sequence ID" value="KQK97213"/>
    <property type="gene ID" value="SETIT_011657mg"/>
</dbReference>
<protein>
    <submittedName>
        <fullName evidence="2">Uncharacterized protein</fullName>
    </submittedName>
</protein>
<proteinExistence type="predicted"/>
<dbReference type="HOGENOM" id="CLU_1197531_0_0_1"/>
<accession>K3YBR3</accession>
<dbReference type="Gramene" id="KQK97213">
    <property type="protein sequence ID" value="KQK97213"/>
    <property type="gene ID" value="SETIT_011657mg"/>
</dbReference>
<dbReference type="AlphaFoldDB" id="K3YBR3"/>
<name>K3YBR3_SETIT</name>
<reference evidence="3" key="1">
    <citation type="journal article" date="2012" name="Nat. Biotechnol.">
        <title>Reference genome sequence of the model plant Setaria.</title>
        <authorList>
            <person name="Bennetzen J.L."/>
            <person name="Schmutz J."/>
            <person name="Wang H."/>
            <person name="Percifield R."/>
            <person name="Hawkins J."/>
            <person name="Pontaroli A.C."/>
            <person name="Estep M."/>
            <person name="Feng L."/>
            <person name="Vaughn J.N."/>
            <person name="Grimwood J."/>
            <person name="Jenkins J."/>
            <person name="Barry K."/>
            <person name="Lindquist E."/>
            <person name="Hellsten U."/>
            <person name="Deshpande S."/>
            <person name="Wang X."/>
            <person name="Wu X."/>
            <person name="Mitros T."/>
            <person name="Triplett J."/>
            <person name="Yang X."/>
            <person name="Ye C.Y."/>
            <person name="Mauro-Herrera M."/>
            <person name="Wang L."/>
            <person name="Li P."/>
            <person name="Sharma M."/>
            <person name="Sharma R."/>
            <person name="Ronald P.C."/>
            <person name="Panaud O."/>
            <person name="Kellogg E.A."/>
            <person name="Brutnell T.P."/>
            <person name="Doust A.N."/>
            <person name="Tuskan G.A."/>
            <person name="Rokhsar D."/>
            <person name="Devos K.M."/>
        </authorList>
    </citation>
    <scope>NUCLEOTIDE SEQUENCE [LARGE SCALE GENOMIC DNA]</scope>
    <source>
        <strain evidence="3">cv. Yugu1</strain>
    </source>
</reference>
<sequence>SLAEYFVPAAVDGDVEHSDAAGLQGALDLGGESVQVERVVQVSGELEEEGCAGAGRGGQPPAGDGHHRWNQPSGEERAKKKRAGRGHGNGARAIGGTPRVAKICGVRGGGGGDDEQADTFLRRYETAPGYVSFEDMSDTAAFRDSSGRPPEAAISDPLVRSASRLYACEAFRRLQPRRQRSPGPLGTHRGSAMHGLVKKYCAPLLRNLPPVEPAVTSFLWAIHFQIILVMMF</sequence>
<dbReference type="EMBL" id="AGNK02004334">
    <property type="status" value="NOT_ANNOTATED_CDS"/>
    <property type="molecule type" value="Genomic_DNA"/>
</dbReference>
<evidence type="ECO:0000313" key="3">
    <source>
        <dbReference type="Proteomes" id="UP000004995"/>
    </source>
</evidence>